<dbReference type="InterPro" id="IPR010281">
    <property type="entry name" value="DUF885"/>
</dbReference>
<evidence type="ECO:0008006" key="3">
    <source>
        <dbReference type="Google" id="ProtNLM"/>
    </source>
</evidence>
<organism evidence="1 2">
    <name type="scientific">Portunus trituberculatus</name>
    <name type="common">Swimming crab</name>
    <name type="synonym">Neptunus trituberculatus</name>
    <dbReference type="NCBI Taxonomy" id="210409"/>
    <lineage>
        <taxon>Eukaryota</taxon>
        <taxon>Metazoa</taxon>
        <taxon>Ecdysozoa</taxon>
        <taxon>Arthropoda</taxon>
        <taxon>Crustacea</taxon>
        <taxon>Multicrustacea</taxon>
        <taxon>Malacostraca</taxon>
        <taxon>Eumalacostraca</taxon>
        <taxon>Eucarida</taxon>
        <taxon>Decapoda</taxon>
        <taxon>Pleocyemata</taxon>
        <taxon>Brachyura</taxon>
        <taxon>Eubrachyura</taxon>
        <taxon>Portunoidea</taxon>
        <taxon>Portunidae</taxon>
        <taxon>Portuninae</taxon>
        <taxon>Portunus</taxon>
    </lineage>
</organism>
<comment type="caution">
    <text evidence="1">The sequence shown here is derived from an EMBL/GenBank/DDBJ whole genome shotgun (WGS) entry which is preliminary data.</text>
</comment>
<evidence type="ECO:0000313" key="1">
    <source>
        <dbReference type="EMBL" id="MPC96720.1"/>
    </source>
</evidence>
<proteinExistence type="predicted"/>
<dbReference type="OrthoDB" id="5959877at2759"/>
<gene>
    <name evidence="1" type="ORF">E2C01_091996</name>
</gene>
<dbReference type="Pfam" id="PF05960">
    <property type="entry name" value="DUF885"/>
    <property type="match status" value="1"/>
</dbReference>
<keyword evidence="2" id="KW-1185">Reference proteome</keyword>
<dbReference type="EMBL" id="VSRR010107067">
    <property type="protein sequence ID" value="MPC96720.1"/>
    <property type="molecule type" value="Genomic_DNA"/>
</dbReference>
<dbReference type="Proteomes" id="UP000324222">
    <property type="component" value="Unassembled WGS sequence"/>
</dbReference>
<dbReference type="PANTHER" id="PTHR33361:SF2">
    <property type="entry name" value="DUF885 DOMAIN-CONTAINING PROTEIN"/>
    <property type="match status" value="1"/>
</dbReference>
<name>A0A5B7JIZ8_PORTR</name>
<dbReference type="PANTHER" id="PTHR33361">
    <property type="entry name" value="GLR0591 PROTEIN"/>
    <property type="match status" value="1"/>
</dbReference>
<dbReference type="AlphaFoldDB" id="A0A5B7JIZ8"/>
<protein>
    <recommendedName>
        <fullName evidence="3">DUF885 domain-containing protein</fullName>
    </recommendedName>
</protein>
<accession>A0A5B7JIZ8</accession>
<sequence length="74" mass="8492">MALSLHETYPGHHLEAIYTKLNPSIPIFRKYVDYTSGINAPARFPLRTAITEGWGLYSEFLGEELGLYTDPYQR</sequence>
<evidence type="ECO:0000313" key="2">
    <source>
        <dbReference type="Proteomes" id="UP000324222"/>
    </source>
</evidence>
<reference evidence="1 2" key="1">
    <citation type="submission" date="2019-05" db="EMBL/GenBank/DDBJ databases">
        <title>Another draft genome of Portunus trituberculatus and its Hox gene families provides insights of decapod evolution.</title>
        <authorList>
            <person name="Jeong J.-H."/>
            <person name="Song I."/>
            <person name="Kim S."/>
            <person name="Choi T."/>
            <person name="Kim D."/>
            <person name="Ryu S."/>
            <person name="Kim W."/>
        </authorList>
    </citation>
    <scope>NUCLEOTIDE SEQUENCE [LARGE SCALE GENOMIC DNA]</scope>
    <source>
        <tissue evidence="1">Muscle</tissue>
    </source>
</reference>